<evidence type="ECO:0008006" key="3">
    <source>
        <dbReference type="Google" id="ProtNLM"/>
    </source>
</evidence>
<dbReference type="CDD" id="cd14686">
    <property type="entry name" value="bZIP"/>
    <property type="match status" value="1"/>
</dbReference>
<name>A0A1J7GLT7_LUPAN</name>
<dbReference type="EMBL" id="KV862441">
    <property type="protein sequence ID" value="OIV89082.1"/>
    <property type="molecule type" value="Genomic_DNA"/>
</dbReference>
<dbReference type="AlphaFoldDB" id="A0A1J7GLT7"/>
<gene>
    <name evidence="1" type="ORF">TanjilG_28278</name>
</gene>
<organism evidence="1 2">
    <name type="scientific">Lupinus angustifolius</name>
    <name type="common">Narrow-leaved blue lupine</name>
    <dbReference type="NCBI Taxonomy" id="3871"/>
    <lineage>
        <taxon>Eukaryota</taxon>
        <taxon>Viridiplantae</taxon>
        <taxon>Streptophyta</taxon>
        <taxon>Embryophyta</taxon>
        <taxon>Tracheophyta</taxon>
        <taxon>Spermatophyta</taxon>
        <taxon>Magnoliopsida</taxon>
        <taxon>eudicotyledons</taxon>
        <taxon>Gunneridae</taxon>
        <taxon>Pentapetalae</taxon>
        <taxon>rosids</taxon>
        <taxon>fabids</taxon>
        <taxon>Fabales</taxon>
        <taxon>Fabaceae</taxon>
        <taxon>Papilionoideae</taxon>
        <taxon>50 kb inversion clade</taxon>
        <taxon>genistoids sensu lato</taxon>
        <taxon>core genistoids</taxon>
        <taxon>Genisteae</taxon>
        <taxon>Lupinus</taxon>
    </lineage>
</organism>
<protein>
    <recommendedName>
        <fullName evidence="3">BZIP domain-containing protein</fullName>
    </recommendedName>
</protein>
<keyword evidence="2" id="KW-1185">Reference proteome</keyword>
<evidence type="ECO:0000313" key="1">
    <source>
        <dbReference type="EMBL" id="OIV89082.1"/>
    </source>
</evidence>
<evidence type="ECO:0000313" key="2">
    <source>
        <dbReference type="Proteomes" id="UP000188354"/>
    </source>
</evidence>
<accession>A0A1J7GLT7</accession>
<dbReference type="Proteomes" id="UP000188354">
    <property type="component" value="Unassembled WGS sequence"/>
</dbReference>
<reference evidence="1 2" key="1">
    <citation type="journal article" date="2017" name="Plant Biotechnol. J.">
        <title>A comprehensive draft genome sequence for lupin (Lupinus angustifolius), an emerging health food: insights into plant-microbe interactions and legume evolution.</title>
        <authorList>
            <person name="Hane J.K."/>
            <person name="Ming Y."/>
            <person name="Kamphuis L.G."/>
            <person name="Nelson M.N."/>
            <person name="Garg G."/>
            <person name="Atkins C.A."/>
            <person name="Bayer P.E."/>
            <person name="Bravo A."/>
            <person name="Bringans S."/>
            <person name="Cannon S."/>
            <person name="Edwards D."/>
            <person name="Foley R."/>
            <person name="Gao L.L."/>
            <person name="Harrison M.J."/>
            <person name="Huang W."/>
            <person name="Hurgobin B."/>
            <person name="Li S."/>
            <person name="Liu C.W."/>
            <person name="McGrath A."/>
            <person name="Morahan G."/>
            <person name="Murray J."/>
            <person name="Weller J."/>
            <person name="Jian J."/>
            <person name="Singh K.B."/>
        </authorList>
    </citation>
    <scope>NUCLEOTIDE SEQUENCE [LARGE SCALE GENOMIC DNA]</scope>
    <source>
        <strain evidence="2">cv. Tanjil</strain>
        <tissue evidence="1">Whole plant</tissue>
    </source>
</reference>
<sequence>MDDFGSSYGWNGCGWQQIPPGPSNINEINGSNSNVIPIGEGGVSNPFMGDVANDPVQRRRAANRQYSETYRRKKQEQVQHLEHLEKSLNVSLSDNTPQLGYHRGMESHYDAEGSSLAQTYYTMNSNYQYVEADIDIYATQLKDQKLMHEVYEALKPEMKKYQDK</sequence>
<dbReference type="Gramene" id="OIV89082">
    <property type="protein sequence ID" value="OIV89082"/>
    <property type="gene ID" value="TanjilG_28278"/>
</dbReference>
<proteinExistence type="predicted"/>